<evidence type="ECO:0000313" key="2">
    <source>
        <dbReference type="Proteomes" id="UP001141259"/>
    </source>
</evidence>
<protein>
    <submittedName>
        <fullName evidence="1">Uncharacterized protein</fullName>
    </submittedName>
</protein>
<dbReference type="RefSeq" id="WP_259629333.1">
    <property type="nucleotide sequence ID" value="NZ_JANYMP010000038.1"/>
</dbReference>
<gene>
    <name evidence="1" type="ORF">NZH93_44210</name>
</gene>
<reference evidence="1" key="1">
    <citation type="submission" date="2022-08" db="EMBL/GenBank/DDBJ databases">
        <authorList>
            <person name="Tistechok S."/>
            <person name="Samborskyy M."/>
            <person name="Roman I."/>
        </authorList>
    </citation>
    <scope>NUCLEOTIDE SEQUENCE</scope>
    <source>
        <strain evidence="1">DSM 103496</strain>
    </source>
</reference>
<proteinExistence type="predicted"/>
<dbReference type="AlphaFoldDB" id="A0A9X2VWW3"/>
<comment type="caution">
    <text evidence="1">The sequence shown here is derived from an EMBL/GenBank/DDBJ whole genome shotgun (WGS) entry which is preliminary data.</text>
</comment>
<accession>A0A9X2VWW3</accession>
<dbReference type="EMBL" id="JANYMP010000038">
    <property type="protein sequence ID" value="MCS7483882.1"/>
    <property type="molecule type" value="Genomic_DNA"/>
</dbReference>
<name>A0A9X2VWW3_9PSEU</name>
<keyword evidence="2" id="KW-1185">Reference proteome</keyword>
<dbReference type="Proteomes" id="UP001141259">
    <property type="component" value="Unassembled WGS sequence"/>
</dbReference>
<organism evidence="1 2">
    <name type="scientific">Umezawaea endophytica</name>
    <dbReference type="NCBI Taxonomy" id="1654476"/>
    <lineage>
        <taxon>Bacteria</taxon>
        <taxon>Bacillati</taxon>
        <taxon>Actinomycetota</taxon>
        <taxon>Actinomycetes</taxon>
        <taxon>Pseudonocardiales</taxon>
        <taxon>Pseudonocardiaceae</taxon>
        <taxon>Umezawaea</taxon>
    </lineage>
</organism>
<evidence type="ECO:0000313" key="1">
    <source>
        <dbReference type="EMBL" id="MCS7483882.1"/>
    </source>
</evidence>
<sequence length="199" mass="22475">MFVEEVSNTEIREEYGFTIDKKVRDRLVGSGYISAYKSKELRGAFVHELTEAGWKQSREELAAPTPPGVQKVYRLLYGVLRTLDRHMTRSKLEVADVFLPHRSAKVVEAPRDADPDADIRAAYDELVSRPGAWVSLTRLRAALPHLSRDEVDDALVRLNLEPWAYLIPEANQKTLSEADREAAVHVGGEDKHLLSIELD</sequence>